<dbReference type="Gene3D" id="3.90.226.10">
    <property type="entry name" value="2-enoyl-CoA Hydratase, Chain A, domain 1"/>
    <property type="match status" value="1"/>
</dbReference>
<comment type="caution">
    <text evidence="3">The sequence shown here is derived from an EMBL/GenBank/DDBJ whole genome shotgun (WGS) entry which is preliminary data.</text>
</comment>
<reference evidence="4" key="1">
    <citation type="journal article" date="2019" name="Int. J. Syst. Evol. Microbiol.">
        <title>The Global Catalogue of Microorganisms (GCM) 10K type strain sequencing project: providing services to taxonomists for standard genome sequencing and annotation.</title>
        <authorList>
            <consortium name="The Broad Institute Genomics Platform"/>
            <consortium name="The Broad Institute Genome Sequencing Center for Infectious Disease"/>
            <person name="Wu L."/>
            <person name="Ma J."/>
        </authorList>
    </citation>
    <scope>NUCLEOTIDE SEQUENCE [LARGE SCALE GENOMIC DNA]</scope>
    <source>
        <strain evidence="4">CCUG 63418</strain>
    </source>
</reference>
<dbReference type="InterPro" id="IPR029045">
    <property type="entry name" value="ClpP/crotonase-like_dom_sf"/>
</dbReference>
<dbReference type="SUPFAM" id="SSF52096">
    <property type="entry name" value="ClpP/crotonase"/>
    <property type="match status" value="1"/>
</dbReference>
<dbReference type="EMBL" id="JBHTHU010000005">
    <property type="protein sequence ID" value="MFD0749897.1"/>
    <property type="molecule type" value="Genomic_DNA"/>
</dbReference>
<name>A0ABW2YU92_9SPHI</name>
<feature type="signal peptide" evidence="1">
    <location>
        <begin position="1"/>
        <end position="24"/>
    </location>
</feature>
<evidence type="ECO:0000256" key="1">
    <source>
        <dbReference type="SAM" id="SignalP"/>
    </source>
</evidence>
<feature type="domain" description="Tail specific protease" evidence="2">
    <location>
        <begin position="382"/>
        <end position="529"/>
    </location>
</feature>
<sequence length="556" mass="62529">MSYFSYIRFFAFCLFIHLTSGVSAQTPYSKIETFTKIWGFLKYHHPAVATGRINWDSVYVSTMAKIQSAPGTDINKRVLGIIDDLGALNKNRAVKVPDTLFSKNHDLKWIDTDKAIGTKLRSRLKDIYTYRNSGENKYIKLINSTADYSGEDQYDKLGFPNSSYRLLFLARFWNAINYFAPYKYETGEDWNSVLNRFIPRMIKAKDTLAYYKAMMQLAVTLNDGHAQFTIANGNTAIKNVVFGKYAAPVFADIADAKVIIRKSAAYDEKNGLKPGDVILSIDNEPIGKRISRLAALTSGSNKVGRNKQVTWILFNTHQAYMTFKIKRGNRITAVKVKCMLAADRNWRDLNNYTANETGYEMIGQGVTRVYAGQIWRGNIDTIKTLIRNSKAVIFDVRNYPNNDEFYKLFDVFLPESKVINQSLLMSVNHPGYFKWQPSPKIGGINLSPYNGKVIILADERSQSQGEYSVMTLQTIPGAATIGSQTAGVDGVVTNIPMGNKMALSYSGYGIFYPDKTPTQRRGIRIDVKVEKTAISIGTGNDAAMEKALLYLREKGI</sequence>
<dbReference type="Pfam" id="PF03572">
    <property type="entry name" value="Peptidase_S41"/>
    <property type="match status" value="1"/>
</dbReference>
<dbReference type="RefSeq" id="WP_377098662.1">
    <property type="nucleotide sequence ID" value="NZ_JBHTHU010000005.1"/>
</dbReference>
<dbReference type="Gene3D" id="2.30.42.10">
    <property type="match status" value="1"/>
</dbReference>
<evidence type="ECO:0000313" key="3">
    <source>
        <dbReference type="EMBL" id="MFD0749897.1"/>
    </source>
</evidence>
<feature type="chain" id="PRO_5045378955" evidence="1">
    <location>
        <begin position="25"/>
        <end position="556"/>
    </location>
</feature>
<evidence type="ECO:0000259" key="2">
    <source>
        <dbReference type="Pfam" id="PF03572"/>
    </source>
</evidence>
<dbReference type="Proteomes" id="UP001596958">
    <property type="component" value="Unassembled WGS sequence"/>
</dbReference>
<evidence type="ECO:0000313" key="4">
    <source>
        <dbReference type="Proteomes" id="UP001596958"/>
    </source>
</evidence>
<dbReference type="Gene3D" id="3.30.750.44">
    <property type="match status" value="1"/>
</dbReference>
<keyword evidence="4" id="KW-1185">Reference proteome</keyword>
<protein>
    <submittedName>
        <fullName evidence="3">S41 family peptidase</fullName>
    </submittedName>
</protein>
<accession>A0ABW2YU92</accession>
<gene>
    <name evidence="3" type="ORF">ACFQZS_07075</name>
</gene>
<keyword evidence="1" id="KW-0732">Signal</keyword>
<organism evidence="3 4">
    <name type="scientific">Mucilaginibacter calamicampi</name>
    <dbReference type="NCBI Taxonomy" id="1302352"/>
    <lineage>
        <taxon>Bacteria</taxon>
        <taxon>Pseudomonadati</taxon>
        <taxon>Bacteroidota</taxon>
        <taxon>Sphingobacteriia</taxon>
        <taxon>Sphingobacteriales</taxon>
        <taxon>Sphingobacteriaceae</taxon>
        <taxon>Mucilaginibacter</taxon>
    </lineage>
</organism>
<dbReference type="InterPro" id="IPR036034">
    <property type="entry name" value="PDZ_sf"/>
</dbReference>
<dbReference type="InterPro" id="IPR005151">
    <property type="entry name" value="Tail-specific_protease"/>
</dbReference>
<proteinExistence type="predicted"/>